<dbReference type="InterPro" id="IPR024630">
    <property type="entry name" value="Stc1"/>
</dbReference>
<name>A0A9P3HB79_9FUNG</name>
<gene>
    <name evidence="3" type="ORF">EMPS_05754</name>
</gene>
<dbReference type="AlphaFoldDB" id="A0A9P3HB79"/>
<evidence type="ECO:0000256" key="1">
    <source>
        <dbReference type="SAM" id="MobiDB-lite"/>
    </source>
</evidence>
<evidence type="ECO:0000313" key="3">
    <source>
        <dbReference type="EMBL" id="GJJ73396.1"/>
    </source>
</evidence>
<feature type="domain" description="Stc1" evidence="2">
    <location>
        <begin position="36"/>
        <end position="109"/>
    </location>
</feature>
<organism evidence="3 4">
    <name type="scientific">Entomortierella parvispora</name>
    <dbReference type="NCBI Taxonomy" id="205924"/>
    <lineage>
        <taxon>Eukaryota</taxon>
        <taxon>Fungi</taxon>
        <taxon>Fungi incertae sedis</taxon>
        <taxon>Mucoromycota</taxon>
        <taxon>Mortierellomycotina</taxon>
        <taxon>Mortierellomycetes</taxon>
        <taxon>Mortierellales</taxon>
        <taxon>Mortierellaceae</taxon>
        <taxon>Entomortierella</taxon>
    </lineage>
</organism>
<reference evidence="3" key="1">
    <citation type="submission" date="2021-11" db="EMBL/GenBank/DDBJ databases">
        <authorList>
            <person name="Herlambang A."/>
            <person name="Guo Y."/>
            <person name="Takashima Y."/>
            <person name="Nishizawa T."/>
        </authorList>
    </citation>
    <scope>NUCLEOTIDE SEQUENCE</scope>
    <source>
        <strain evidence="3">E1425</strain>
    </source>
</reference>
<protein>
    <recommendedName>
        <fullName evidence="2">Stc1 domain-containing protein</fullName>
    </recommendedName>
</protein>
<dbReference type="Pfam" id="PF12898">
    <property type="entry name" value="Stc1"/>
    <property type="match status" value="1"/>
</dbReference>
<accession>A0A9P3HB79</accession>
<evidence type="ECO:0000259" key="2">
    <source>
        <dbReference type="Pfam" id="PF12898"/>
    </source>
</evidence>
<dbReference type="OrthoDB" id="3514033at2759"/>
<dbReference type="Proteomes" id="UP000827284">
    <property type="component" value="Unassembled WGS sequence"/>
</dbReference>
<sequence>MSTYSQASSSGRAPFPANNRQVSSSLRIDGSSLIYCYGCEKNKPSRAFSETQIKKASSRAKNHQIMCKSCIPAQPTTLKCMRCAKTLPMEKFSKTQKRNQEKATCMDCRQYIDEDDSDVDFDLEDDPDFYEGDITDVL</sequence>
<keyword evidence="4" id="KW-1185">Reference proteome</keyword>
<feature type="region of interest" description="Disordered" evidence="1">
    <location>
        <begin position="118"/>
        <end position="138"/>
    </location>
</feature>
<reference evidence="3" key="2">
    <citation type="journal article" date="2022" name="Microbiol. Resour. Announc.">
        <title>Whole-Genome Sequence of Entomortierella parvispora E1425, a Mucoromycotan Fungus Associated with Burkholderiaceae-Related Endosymbiotic Bacteria.</title>
        <authorList>
            <person name="Herlambang A."/>
            <person name="Guo Y."/>
            <person name="Takashima Y."/>
            <person name="Narisawa K."/>
            <person name="Ohta H."/>
            <person name="Nishizawa T."/>
        </authorList>
    </citation>
    <scope>NUCLEOTIDE SEQUENCE</scope>
    <source>
        <strain evidence="3">E1425</strain>
    </source>
</reference>
<dbReference type="EMBL" id="BQFW01000008">
    <property type="protein sequence ID" value="GJJ73396.1"/>
    <property type="molecule type" value="Genomic_DNA"/>
</dbReference>
<comment type="caution">
    <text evidence="3">The sequence shown here is derived from an EMBL/GenBank/DDBJ whole genome shotgun (WGS) entry which is preliminary data.</text>
</comment>
<proteinExistence type="predicted"/>
<evidence type="ECO:0000313" key="4">
    <source>
        <dbReference type="Proteomes" id="UP000827284"/>
    </source>
</evidence>